<feature type="domain" description="C3H1-type" evidence="5">
    <location>
        <begin position="122"/>
        <end position="150"/>
    </location>
</feature>
<dbReference type="EMBL" id="JARBJD010000150">
    <property type="protein sequence ID" value="KAK2949738.1"/>
    <property type="molecule type" value="Genomic_DNA"/>
</dbReference>
<evidence type="ECO:0000313" key="6">
    <source>
        <dbReference type="EMBL" id="KAK2949738.1"/>
    </source>
</evidence>
<comment type="caution">
    <text evidence="6">The sequence shown here is derived from an EMBL/GenBank/DDBJ whole genome shotgun (WGS) entry which is preliminary data.</text>
</comment>
<keyword evidence="1 4" id="KW-0479">Metal-binding</keyword>
<protein>
    <recommendedName>
        <fullName evidence="5">C3H1-type domain-containing protein</fullName>
    </recommendedName>
</protein>
<evidence type="ECO:0000259" key="5">
    <source>
        <dbReference type="PROSITE" id="PS50103"/>
    </source>
</evidence>
<dbReference type="SUPFAM" id="SSF90229">
    <property type="entry name" value="CCCH zinc finger"/>
    <property type="match status" value="1"/>
</dbReference>
<keyword evidence="2 4" id="KW-0863">Zinc-finger</keyword>
<evidence type="ECO:0000256" key="3">
    <source>
        <dbReference type="ARBA" id="ARBA00022833"/>
    </source>
</evidence>
<dbReference type="InterPro" id="IPR036855">
    <property type="entry name" value="Znf_CCCH_sf"/>
</dbReference>
<evidence type="ECO:0000256" key="2">
    <source>
        <dbReference type="ARBA" id="ARBA00022771"/>
    </source>
</evidence>
<dbReference type="PROSITE" id="PS50103">
    <property type="entry name" value="ZF_C3H1"/>
    <property type="match status" value="1"/>
</dbReference>
<gene>
    <name evidence="6" type="ORF">BLNAU_15312</name>
</gene>
<evidence type="ECO:0000256" key="1">
    <source>
        <dbReference type="ARBA" id="ARBA00022723"/>
    </source>
</evidence>
<evidence type="ECO:0000313" key="7">
    <source>
        <dbReference type="Proteomes" id="UP001281761"/>
    </source>
</evidence>
<feature type="zinc finger region" description="C3H1-type" evidence="4">
    <location>
        <begin position="122"/>
        <end position="150"/>
    </location>
</feature>
<sequence length="177" mass="20133">MMHSLHSFGVEQASPQSVSPKHVISPKTVATTPLSLFDAPKLPALILPPISDFNVDQIDLTPLMPLIAILSEVYFPLAYSLTWTMAPTQNHQTQEKQLAKAYVSLSKPNPKLSWDRYNKWFNCRTRVCMNLEKQRNCPHGSFCWFIHQSSDSLSQRVLPKPHTLPVTKRLTCYSTLQ</sequence>
<dbReference type="InterPro" id="IPR000571">
    <property type="entry name" value="Znf_CCCH"/>
</dbReference>
<evidence type="ECO:0000256" key="4">
    <source>
        <dbReference type="PROSITE-ProRule" id="PRU00723"/>
    </source>
</evidence>
<organism evidence="6 7">
    <name type="scientific">Blattamonas nauphoetae</name>
    <dbReference type="NCBI Taxonomy" id="2049346"/>
    <lineage>
        <taxon>Eukaryota</taxon>
        <taxon>Metamonada</taxon>
        <taxon>Preaxostyla</taxon>
        <taxon>Oxymonadida</taxon>
        <taxon>Blattamonas</taxon>
    </lineage>
</organism>
<keyword evidence="7" id="KW-1185">Reference proteome</keyword>
<reference evidence="6 7" key="1">
    <citation type="journal article" date="2022" name="bioRxiv">
        <title>Genomics of Preaxostyla Flagellates Illuminates Evolutionary Transitions and the Path Towards Mitochondrial Loss.</title>
        <authorList>
            <person name="Novak L.V.F."/>
            <person name="Treitli S.C."/>
            <person name="Pyrih J."/>
            <person name="Halakuc P."/>
            <person name="Pipaliya S.V."/>
            <person name="Vacek V."/>
            <person name="Brzon O."/>
            <person name="Soukal P."/>
            <person name="Eme L."/>
            <person name="Dacks J.B."/>
            <person name="Karnkowska A."/>
            <person name="Elias M."/>
            <person name="Hampl V."/>
        </authorList>
    </citation>
    <scope>NUCLEOTIDE SEQUENCE [LARGE SCALE GENOMIC DNA]</scope>
    <source>
        <strain evidence="6">NAU3</strain>
        <tissue evidence="6">Gut</tissue>
    </source>
</reference>
<accession>A0ABQ9XB81</accession>
<keyword evidence="3 4" id="KW-0862">Zinc</keyword>
<dbReference type="Proteomes" id="UP001281761">
    <property type="component" value="Unassembled WGS sequence"/>
</dbReference>
<proteinExistence type="predicted"/>
<name>A0ABQ9XB81_9EUKA</name>